<evidence type="ECO:0000256" key="6">
    <source>
        <dbReference type="SAM" id="Phobius"/>
    </source>
</evidence>
<evidence type="ECO:0000313" key="9">
    <source>
        <dbReference type="Proteomes" id="UP000005519"/>
    </source>
</evidence>
<evidence type="ECO:0000256" key="4">
    <source>
        <dbReference type="ARBA" id="ARBA00022989"/>
    </source>
</evidence>
<dbReference type="PANTHER" id="PTHR33406">
    <property type="entry name" value="MEMBRANE PROTEIN MJ1562-RELATED"/>
    <property type="match status" value="1"/>
</dbReference>
<evidence type="ECO:0000256" key="1">
    <source>
        <dbReference type="ARBA" id="ARBA00004651"/>
    </source>
</evidence>
<evidence type="ECO:0000256" key="2">
    <source>
        <dbReference type="ARBA" id="ARBA00022475"/>
    </source>
</evidence>
<feature type="transmembrane region" description="Helical" evidence="6">
    <location>
        <begin position="278"/>
        <end position="299"/>
    </location>
</feature>
<dbReference type="HOGENOM" id="CLU_017576_0_0_6"/>
<dbReference type="PANTHER" id="PTHR33406:SF13">
    <property type="entry name" value="MEMBRANE PROTEIN YDFJ"/>
    <property type="match status" value="1"/>
</dbReference>
<evidence type="ECO:0000259" key="7">
    <source>
        <dbReference type="Pfam" id="PF03176"/>
    </source>
</evidence>
<keyword evidence="5 6" id="KW-0472">Membrane</keyword>
<feature type="transmembrane region" description="Helical" evidence="6">
    <location>
        <begin position="729"/>
        <end position="751"/>
    </location>
</feature>
<dbReference type="OrthoDB" id="9780358at2"/>
<dbReference type="GO" id="GO:0005886">
    <property type="term" value="C:plasma membrane"/>
    <property type="evidence" value="ECO:0007669"/>
    <property type="project" value="UniProtKB-SubCell"/>
</dbReference>
<dbReference type="AlphaFoldDB" id="C9PNU4"/>
<keyword evidence="3 6" id="KW-0812">Transmembrane</keyword>
<feature type="transmembrane region" description="Helical" evidence="6">
    <location>
        <begin position="12"/>
        <end position="30"/>
    </location>
</feature>
<keyword evidence="2" id="KW-1003">Cell membrane</keyword>
<sequence>MNKKNFWHNNLLRAVLWGSIMLFSTIWLVLNFSQIKIENNLTALLQGQSNVPPQIERQLASQLNRSIMWLVGADTLYDATQTAKKLEYALLNLPQLEAIEAHQPKHQSDWQEYIFLHRSQLLTPALQQQLEQPESYFQYILSQIYSPMSGISAKELQNDPLLLTRNKALHNKQSILQWQDGWLYAKSEGKYYVLVRAMLKEEYDNLEQKSGVVLALQQIQQQLKQQYPQIEIDSRSSIYFSDYAKKSVEKDIKMIGIGSIIGILLLMLLTFRSLVPLALLLCSLATGILWGFFAIWAIFGEIHLLTIALSTSLIGVSADYSLHFLTERYFNQNNEKVDRTLSRLRPTLLFAFITTAMAYAILGFAPLSILKQMAVYAMFGLAGALFTIFILYPALTQKNQKRTFIHWAKIESYIRFWQNGQKLPWLIGTVAISCFISLIHLNVSDDVRLLQAQPTHLQKIEQKFDRILQQNSQLLYFIVQSNDENDLLVRLEALSSHLSKTEKIQTIISVSDYLPSLGTQKNNHQLVQNALQRLTPHFAQMGVSANSYPYSPITLNVFLKYPVSHNLRPFFFQDAENYYTLIPLTKSDDKAALEIANQLEGVSYHNTTQDWSTLFEQSRNHILFILLGSFIVAGAILSYQFGLRIALTMLSVIGVSMLVALSSLVLTGQYFNLFSALALILILGMGLDYGIFLLKSQKFISTSFIAVILSALTTQLSFGLLMLSSTTALVSFATVLCVGISFAFLLSPFVLRAKR</sequence>
<feature type="transmembrane region" description="Helical" evidence="6">
    <location>
        <begin position="347"/>
        <end position="367"/>
    </location>
</feature>
<feature type="transmembrane region" description="Helical" evidence="6">
    <location>
        <begin position="305"/>
        <end position="326"/>
    </location>
</feature>
<reference evidence="8 9" key="1">
    <citation type="submission" date="2009-10" db="EMBL/GenBank/DDBJ databases">
        <authorList>
            <person name="Muzny D."/>
            <person name="Qin X."/>
            <person name="Deng J."/>
            <person name="Jiang H."/>
            <person name="Liu Y."/>
            <person name="Qu J."/>
            <person name="Song X.-Z."/>
            <person name="Zhang L."/>
            <person name="Thornton R."/>
            <person name="Coyle M."/>
            <person name="Francisco L."/>
            <person name="Jackson L."/>
            <person name="Javaid M."/>
            <person name="Korchina V."/>
            <person name="Kovar C."/>
            <person name="Mata R."/>
            <person name="Mathew T."/>
            <person name="Ngo R."/>
            <person name="Nguyen L."/>
            <person name="Nguyen N."/>
            <person name="Okwuonu G."/>
            <person name="Ongeri F."/>
            <person name="Pham C."/>
            <person name="Simmons D."/>
            <person name="Wilczek-Boney K."/>
            <person name="Hale W."/>
            <person name="Jakkamsetti A."/>
            <person name="Pham P."/>
            <person name="Ruth R."/>
            <person name="San Lucas F."/>
            <person name="Warren J."/>
            <person name="Zhang J."/>
            <person name="Zhao Z."/>
            <person name="Zhou C."/>
            <person name="Zhu D."/>
            <person name="Lee S."/>
            <person name="Bess C."/>
            <person name="Blankenburg K."/>
            <person name="Forbes L."/>
            <person name="Fu Q."/>
            <person name="Gubbala S."/>
            <person name="Hirani K."/>
            <person name="Jayaseelan J.C."/>
            <person name="Lara F."/>
            <person name="Munidasa M."/>
            <person name="Palculict T."/>
            <person name="Patil S."/>
            <person name="Pu L.-L."/>
            <person name="Saada N."/>
            <person name="Tang L."/>
            <person name="Weissenberger G."/>
            <person name="Zhu Y."/>
            <person name="Hemphill L."/>
            <person name="Shang Y."/>
            <person name="Youmans B."/>
            <person name="Ayvaz T."/>
            <person name="Ross M."/>
            <person name="Santibanez J."/>
            <person name="Aqrawi P."/>
            <person name="Gross S."/>
            <person name="Joshi V."/>
            <person name="Fowler G."/>
            <person name="Nazareth L."/>
            <person name="Reid J."/>
            <person name="Worley K."/>
            <person name="Petrosino J."/>
            <person name="Highlander S."/>
            <person name="Gibbs R."/>
        </authorList>
    </citation>
    <scope>NUCLEOTIDE SEQUENCE [LARGE SCALE GENOMIC DNA]</scope>
    <source>
        <strain evidence="8 9">ATCC 43325</strain>
    </source>
</reference>
<feature type="transmembrane region" description="Helical" evidence="6">
    <location>
        <begin position="646"/>
        <end position="667"/>
    </location>
</feature>
<keyword evidence="9" id="KW-1185">Reference proteome</keyword>
<dbReference type="STRING" id="667128.HMPREF0621_0676"/>
<accession>C9PNU4</accession>
<dbReference type="SUPFAM" id="SSF82866">
    <property type="entry name" value="Multidrug efflux transporter AcrB transmembrane domain"/>
    <property type="match status" value="2"/>
</dbReference>
<keyword evidence="4 6" id="KW-1133">Transmembrane helix</keyword>
<evidence type="ECO:0000256" key="3">
    <source>
        <dbReference type="ARBA" id="ARBA00022692"/>
    </source>
</evidence>
<organism evidence="8 9">
    <name type="scientific">Pasteurella dagmatis ATCC 43325</name>
    <dbReference type="NCBI Taxonomy" id="667128"/>
    <lineage>
        <taxon>Bacteria</taxon>
        <taxon>Pseudomonadati</taxon>
        <taxon>Pseudomonadota</taxon>
        <taxon>Gammaproteobacteria</taxon>
        <taxon>Pasteurellales</taxon>
        <taxon>Pasteurellaceae</taxon>
        <taxon>Pasteurella</taxon>
    </lineage>
</organism>
<evidence type="ECO:0000256" key="5">
    <source>
        <dbReference type="ARBA" id="ARBA00023136"/>
    </source>
</evidence>
<proteinExistence type="predicted"/>
<dbReference type="Proteomes" id="UP000005519">
    <property type="component" value="Unassembled WGS sequence"/>
</dbReference>
<feature type="transmembrane region" description="Helical" evidence="6">
    <location>
        <begin position="673"/>
        <end position="692"/>
    </location>
</feature>
<dbReference type="Gene3D" id="1.20.1640.10">
    <property type="entry name" value="Multidrug efflux transporter AcrB transmembrane domain"/>
    <property type="match status" value="2"/>
</dbReference>
<feature type="transmembrane region" description="Helical" evidence="6">
    <location>
        <begin position="704"/>
        <end position="723"/>
    </location>
</feature>
<feature type="transmembrane region" description="Helical" evidence="6">
    <location>
        <begin position="622"/>
        <end position="639"/>
    </location>
</feature>
<evidence type="ECO:0000313" key="8">
    <source>
        <dbReference type="EMBL" id="EEX50735.1"/>
    </source>
</evidence>
<dbReference type="InterPro" id="IPR004869">
    <property type="entry name" value="MMPL_dom"/>
</dbReference>
<dbReference type="EMBL" id="ACZR01000006">
    <property type="protein sequence ID" value="EEX50735.1"/>
    <property type="molecule type" value="Genomic_DNA"/>
</dbReference>
<name>C9PNU4_9PAST</name>
<dbReference type="Pfam" id="PF03176">
    <property type="entry name" value="MMPL"/>
    <property type="match status" value="1"/>
</dbReference>
<feature type="transmembrane region" description="Helical" evidence="6">
    <location>
        <begin position="373"/>
        <end position="395"/>
    </location>
</feature>
<feature type="domain" description="Membrane transport protein MMPL" evidence="7">
    <location>
        <begin position="239"/>
        <end position="401"/>
    </location>
</feature>
<dbReference type="InterPro" id="IPR050545">
    <property type="entry name" value="Mycobact_MmpL"/>
</dbReference>
<comment type="caution">
    <text evidence="8">The sequence shown here is derived from an EMBL/GenBank/DDBJ whole genome shotgun (WGS) entry which is preliminary data.</text>
</comment>
<feature type="transmembrane region" description="Helical" evidence="6">
    <location>
        <begin position="254"/>
        <end position="271"/>
    </location>
</feature>
<protein>
    <submittedName>
        <fullName evidence="8">Sodium ion-translocating decarboxylase, beta subunit</fullName>
    </submittedName>
</protein>
<gene>
    <name evidence="8" type="ORF">HMPREF0621_0676</name>
</gene>
<comment type="subcellular location">
    <subcellularLocation>
        <location evidence="1">Cell membrane</location>
        <topology evidence="1">Multi-pass membrane protein</topology>
    </subcellularLocation>
</comment>